<evidence type="ECO:0000313" key="4">
    <source>
        <dbReference type="EMBL" id="SDH84676.1"/>
    </source>
</evidence>
<dbReference type="InterPro" id="IPR050832">
    <property type="entry name" value="Bact_Acetyltransf"/>
</dbReference>
<dbReference type="AlphaFoldDB" id="A0A1G8FRW7"/>
<dbReference type="GO" id="GO:0016747">
    <property type="term" value="F:acyltransferase activity, transferring groups other than amino-acyl groups"/>
    <property type="evidence" value="ECO:0007669"/>
    <property type="project" value="InterPro"/>
</dbReference>
<dbReference type="OrthoDB" id="3216107at2"/>
<evidence type="ECO:0000256" key="1">
    <source>
        <dbReference type="ARBA" id="ARBA00022679"/>
    </source>
</evidence>
<protein>
    <submittedName>
        <fullName evidence="4">Acetyltransferase (GNAT) family protein</fullName>
    </submittedName>
</protein>
<dbReference type="CDD" id="cd04301">
    <property type="entry name" value="NAT_SF"/>
    <property type="match status" value="1"/>
</dbReference>
<dbReference type="STRING" id="399736.SAMN04489720_2585"/>
<feature type="domain" description="N-acetyltransferase" evidence="3">
    <location>
        <begin position="8"/>
        <end position="180"/>
    </location>
</feature>
<organism evidence="4 5">
    <name type="scientific">Agrococcus jejuensis</name>
    <dbReference type="NCBI Taxonomy" id="399736"/>
    <lineage>
        <taxon>Bacteria</taxon>
        <taxon>Bacillati</taxon>
        <taxon>Actinomycetota</taxon>
        <taxon>Actinomycetes</taxon>
        <taxon>Micrococcales</taxon>
        <taxon>Microbacteriaceae</taxon>
        <taxon>Agrococcus</taxon>
    </lineage>
</organism>
<name>A0A1G8FRW7_9MICO</name>
<dbReference type="Gene3D" id="3.40.630.30">
    <property type="match status" value="1"/>
</dbReference>
<dbReference type="InterPro" id="IPR000182">
    <property type="entry name" value="GNAT_dom"/>
</dbReference>
<dbReference type="Pfam" id="PF00583">
    <property type="entry name" value="Acetyltransf_1"/>
    <property type="match status" value="1"/>
</dbReference>
<dbReference type="RefSeq" id="WP_092505603.1">
    <property type="nucleotide sequence ID" value="NZ_LT629695.1"/>
</dbReference>
<evidence type="ECO:0000313" key="5">
    <source>
        <dbReference type="Proteomes" id="UP000198822"/>
    </source>
</evidence>
<evidence type="ECO:0000256" key="2">
    <source>
        <dbReference type="ARBA" id="ARBA00023315"/>
    </source>
</evidence>
<dbReference type="Proteomes" id="UP000198822">
    <property type="component" value="Chromosome I"/>
</dbReference>
<dbReference type="EMBL" id="LT629695">
    <property type="protein sequence ID" value="SDH84676.1"/>
    <property type="molecule type" value="Genomic_DNA"/>
</dbReference>
<gene>
    <name evidence="4" type="ORF">SAMN04489720_2585</name>
</gene>
<reference evidence="5" key="1">
    <citation type="submission" date="2016-10" db="EMBL/GenBank/DDBJ databases">
        <authorList>
            <person name="Varghese N."/>
            <person name="Submissions S."/>
        </authorList>
    </citation>
    <scope>NUCLEOTIDE SEQUENCE [LARGE SCALE GENOMIC DNA]</scope>
    <source>
        <strain evidence="5">DSM 22002</strain>
    </source>
</reference>
<keyword evidence="1 4" id="KW-0808">Transferase</keyword>
<dbReference type="PANTHER" id="PTHR43877">
    <property type="entry name" value="AMINOALKYLPHOSPHONATE N-ACETYLTRANSFERASE-RELATED-RELATED"/>
    <property type="match status" value="1"/>
</dbReference>
<dbReference type="InterPro" id="IPR016181">
    <property type="entry name" value="Acyl_CoA_acyltransferase"/>
</dbReference>
<proteinExistence type="predicted"/>
<keyword evidence="5" id="KW-1185">Reference proteome</keyword>
<evidence type="ECO:0000259" key="3">
    <source>
        <dbReference type="PROSITE" id="PS51186"/>
    </source>
</evidence>
<keyword evidence="2" id="KW-0012">Acyltransferase</keyword>
<accession>A0A1G8FRW7</accession>
<dbReference type="PROSITE" id="PS51186">
    <property type="entry name" value="GNAT"/>
    <property type="match status" value="1"/>
</dbReference>
<dbReference type="SUPFAM" id="SSF55729">
    <property type="entry name" value="Acyl-CoA N-acyltransferases (Nat)"/>
    <property type="match status" value="1"/>
</dbReference>
<sequence>MRIASEDVRIRPRSARDVDPLIEVLWAQQPATRYPVRSSLPFPASQFLHADDAVAAWTAEVEGRPVGHACWLRSLDAAAQVGVDRATGRSSTAAEACATAHGCTVDELGWVSALFVDPAVRGLGVGSRLLAAVVADIRRSGMHPCLEVVDLNEAALRRYRADGWREVLRARPAWLAEAVDDAAVGTTTMVLRSAA</sequence>